<comment type="caution">
    <text evidence="1">The sequence shown here is derived from an EMBL/GenBank/DDBJ whole genome shotgun (WGS) entry which is preliminary data.</text>
</comment>
<accession>A0AAD8IVI7</accession>
<gene>
    <name evidence="1" type="ORF">POM88_019058</name>
</gene>
<dbReference type="AlphaFoldDB" id="A0AAD8IVI7"/>
<reference evidence="1" key="2">
    <citation type="submission" date="2023-05" db="EMBL/GenBank/DDBJ databases">
        <authorList>
            <person name="Schelkunov M.I."/>
        </authorList>
    </citation>
    <scope>NUCLEOTIDE SEQUENCE</scope>
    <source>
        <strain evidence="1">Hsosn_3</strain>
        <tissue evidence="1">Leaf</tissue>
    </source>
</reference>
<evidence type="ECO:0008006" key="3">
    <source>
        <dbReference type="Google" id="ProtNLM"/>
    </source>
</evidence>
<evidence type="ECO:0000313" key="1">
    <source>
        <dbReference type="EMBL" id="KAK1390880.1"/>
    </source>
</evidence>
<evidence type="ECO:0000313" key="2">
    <source>
        <dbReference type="Proteomes" id="UP001237642"/>
    </source>
</evidence>
<protein>
    <recommendedName>
        <fullName evidence="3">RNase H type-1 domain-containing protein</fullName>
    </recommendedName>
</protein>
<keyword evidence="2" id="KW-1185">Reference proteome</keyword>
<name>A0AAD8IVI7_9APIA</name>
<sequence>MGGLGFQDLEILNKAILAKQGWRIMNNSNLLISKVLSASYYPDSDFIRARTGSKTLNNILHNKGKRKGHDLAEWVDDFLTEYKGANANNSKIVVNEMVKWMPPPSGEYKINTDAAVNMEAGEVGIGAVCRDAEGC</sequence>
<proteinExistence type="predicted"/>
<reference evidence="1" key="1">
    <citation type="submission" date="2023-02" db="EMBL/GenBank/DDBJ databases">
        <title>Genome of toxic invasive species Heracleum sosnowskyi carries increased number of genes despite the absence of recent whole-genome duplications.</title>
        <authorList>
            <person name="Schelkunov M."/>
            <person name="Shtratnikova V."/>
            <person name="Makarenko M."/>
            <person name="Klepikova A."/>
            <person name="Omelchenko D."/>
            <person name="Novikova G."/>
            <person name="Obukhova E."/>
            <person name="Bogdanov V."/>
            <person name="Penin A."/>
            <person name="Logacheva M."/>
        </authorList>
    </citation>
    <scope>NUCLEOTIDE SEQUENCE</scope>
    <source>
        <strain evidence="1">Hsosn_3</strain>
        <tissue evidence="1">Leaf</tissue>
    </source>
</reference>
<dbReference type="EMBL" id="JAUIZM010000004">
    <property type="protein sequence ID" value="KAK1390880.1"/>
    <property type="molecule type" value="Genomic_DNA"/>
</dbReference>
<dbReference type="Proteomes" id="UP001237642">
    <property type="component" value="Unassembled WGS sequence"/>
</dbReference>
<organism evidence="1 2">
    <name type="scientific">Heracleum sosnowskyi</name>
    <dbReference type="NCBI Taxonomy" id="360622"/>
    <lineage>
        <taxon>Eukaryota</taxon>
        <taxon>Viridiplantae</taxon>
        <taxon>Streptophyta</taxon>
        <taxon>Embryophyta</taxon>
        <taxon>Tracheophyta</taxon>
        <taxon>Spermatophyta</taxon>
        <taxon>Magnoliopsida</taxon>
        <taxon>eudicotyledons</taxon>
        <taxon>Gunneridae</taxon>
        <taxon>Pentapetalae</taxon>
        <taxon>asterids</taxon>
        <taxon>campanulids</taxon>
        <taxon>Apiales</taxon>
        <taxon>Apiaceae</taxon>
        <taxon>Apioideae</taxon>
        <taxon>apioid superclade</taxon>
        <taxon>Tordylieae</taxon>
        <taxon>Tordyliinae</taxon>
        <taxon>Heracleum</taxon>
    </lineage>
</organism>